<sequence length="172" mass="19613">MQIFATIIRIAAFSGLFSTVFALYGVSDYCTGKNYSSQPIKFYYSKEHDLCYGFREGCQLVSTSIIYDDLQSCIDQNFSPGTVKFVELTCALRALGVVVDKHEMPLLTDLCINEPGSKFCPPYTFCHQSMRYNYSFCCGRGLPNNSIFLQLYAKNLRHFSRLVYRQKNSVCV</sequence>
<proteinExistence type="predicted"/>
<evidence type="ECO:0000313" key="2">
    <source>
        <dbReference type="Proteomes" id="UP000887569"/>
    </source>
</evidence>
<keyword evidence="1" id="KW-1133">Transmembrane helix</keyword>
<keyword evidence="2" id="KW-1185">Reference proteome</keyword>
<accession>A0A915ADM4</accession>
<reference evidence="3" key="1">
    <citation type="submission" date="2022-11" db="UniProtKB">
        <authorList>
            <consortium name="WormBaseParasite"/>
        </authorList>
    </citation>
    <scope>IDENTIFICATION</scope>
</reference>
<dbReference type="AlphaFoldDB" id="A0A915ADM4"/>
<dbReference type="WBParaSite" id="PgR006_g065_t01">
    <property type="protein sequence ID" value="PgR006_g065_t01"/>
    <property type="gene ID" value="PgR006_g065"/>
</dbReference>
<dbReference type="Proteomes" id="UP000887569">
    <property type="component" value="Unplaced"/>
</dbReference>
<keyword evidence="1" id="KW-0812">Transmembrane</keyword>
<protein>
    <submittedName>
        <fullName evidence="3">Uncharacterized protein</fullName>
    </submittedName>
</protein>
<keyword evidence="1" id="KW-0472">Membrane</keyword>
<organism evidence="2 3">
    <name type="scientific">Parascaris univalens</name>
    <name type="common">Nematode worm</name>
    <dbReference type="NCBI Taxonomy" id="6257"/>
    <lineage>
        <taxon>Eukaryota</taxon>
        <taxon>Metazoa</taxon>
        <taxon>Ecdysozoa</taxon>
        <taxon>Nematoda</taxon>
        <taxon>Chromadorea</taxon>
        <taxon>Rhabditida</taxon>
        <taxon>Spirurina</taxon>
        <taxon>Ascaridomorpha</taxon>
        <taxon>Ascaridoidea</taxon>
        <taxon>Ascarididae</taxon>
        <taxon>Parascaris</taxon>
    </lineage>
</organism>
<feature type="transmembrane region" description="Helical" evidence="1">
    <location>
        <begin position="7"/>
        <end position="26"/>
    </location>
</feature>
<evidence type="ECO:0000313" key="3">
    <source>
        <dbReference type="WBParaSite" id="PgR006_g065_t01"/>
    </source>
</evidence>
<evidence type="ECO:0000256" key="1">
    <source>
        <dbReference type="SAM" id="Phobius"/>
    </source>
</evidence>
<name>A0A915ADM4_PARUN</name>